<dbReference type="SFLD" id="SFLDS00029">
    <property type="entry name" value="Radical_SAM"/>
    <property type="match status" value="1"/>
</dbReference>
<dbReference type="EMBL" id="JAUTXY010000001">
    <property type="protein sequence ID" value="MEE2055946.1"/>
    <property type="molecule type" value="Genomic_DNA"/>
</dbReference>
<evidence type="ECO:0000313" key="5">
    <source>
        <dbReference type="Proteomes" id="UP001336020"/>
    </source>
</evidence>
<dbReference type="InterPro" id="IPR023404">
    <property type="entry name" value="rSAM_horseshoe"/>
</dbReference>
<accession>A0ABU7L326</accession>
<comment type="caution">
    <text evidence="4">The sequence shown here is derived from an EMBL/GenBank/DDBJ whole genome shotgun (WGS) entry which is preliminary data.</text>
</comment>
<dbReference type="SMART" id="SM00729">
    <property type="entry name" value="Elp3"/>
    <property type="match status" value="1"/>
</dbReference>
<dbReference type="NCBIfam" id="NF006067">
    <property type="entry name" value="PRK08208.1"/>
    <property type="match status" value="1"/>
</dbReference>
<evidence type="ECO:0000313" key="4">
    <source>
        <dbReference type="EMBL" id="MEE2055946.1"/>
    </source>
</evidence>
<keyword evidence="2" id="KW-0175">Coiled coil</keyword>
<feature type="coiled-coil region" evidence="2">
    <location>
        <begin position="73"/>
        <end position="100"/>
    </location>
</feature>
<keyword evidence="5" id="KW-1185">Reference proteome</keyword>
<dbReference type="PANTHER" id="PTHR13932:SF5">
    <property type="entry name" value="RADICAL S-ADENOSYL METHIONINE DOMAIN-CONTAINING PROTEIN 1, MITOCHONDRIAL"/>
    <property type="match status" value="1"/>
</dbReference>
<dbReference type="SFLD" id="SFLDG01065">
    <property type="entry name" value="anaerobic_coproporphyrinogen-I"/>
    <property type="match status" value="1"/>
</dbReference>
<dbReference type="PROSITE" id="PS51918">
    <property type="entry name" value="RADICAL_SAM"/>
    <property type="match status" value="1"/>
</dbReference>
<dbReference type="Pfam" id="PF04055">
    <property type="entry name" value="Radical_SAM"/>
    <property type="match status" value="1"/>
</dbReference>
<evidence type="ECO:0000259" key="3">
    <source>
        <dbReference type="PROSITE" id="PS51918"/>
    </source>
</evidence>
<dbReference type="Gene3D" id="3.80.30.20">
    <property type="entry name" value="tm_1862 like domain"/>
    <property type="match status" value="1"/>
</dbReference>
<gene>
    <name evidence="4" type="ORF">Q7514_00185</name>
</gene>
<evidence type="ECO:0000256" key="2">
    <source>
        <dbReference type="SAM" id="Coils"/>
    </source>
</evidence>
<dbReference type="Proteomes" id="UP001336020">
    <property type="component" value="Unassembled WGS sequence"/>
</dbReference>
<dbReference type="CDD" id="cd01335">
    <property type="entry name" value="Radical_SAM"/>
    <property type="match status" value="1"/>
</dbReference>
<evidence type="ECO:0000256" key="1">
    <source>
        <dbReference type="ARBA" id="ARBA00017228"/>
    </source>
</evidence>
<protein>
    <recommendedName>
        <fullName evidence="1">Heme chaperone HemW</fullName>
    </recommendedName>
</protein>
<sequence length="451" mass="50214">MSEIGIDLGASPYQGYLYAYPHKSAYRPLDPPPRLRDVWAEQDQSSLFLYAHVPFCEMRCGFCNLFTTARPPADRVADYLQALRRQAQQVRAELDATGRDAHFATAAIGGGTPTYLEPAELDDLLDILTGFAPELPHLPIGVETSPATATADRLTVLADRGVHRVSMGVQSFLDREAHAAGRPQHRADVDAALDRLQDGRFPVVNLDLIYGIDGQTPDTWQYSLDTALARRPEEIYLYPLYVRPMTGLGRRAGDEHRRDPQWDIHRLDLYRQGVEALTAAGYRQQSMRQFRRVDVPGDDTDYCCQDDGMIGLGCGARSYTETLHYSFDYAVGIPAVRTILDEYSATTDFTGATVGVHLDEQEQRRRWLIKTLLRTDGMRTADYTTRFGTDPTVDIPELGELSARGWATHRPDPAGGTWIRLTDDGLAHSDVIGPWLVSTSIRAAMAAAVTR</sequence>
<feature type="domain" description="Radical SAM core" evidence="3">
    <location>
        <begin position="41"/>
        <end position="283"/>
    </location>
</feature>
<dbReference type="PANTHER" id="PTHR13932">
    <property type="entry name" value="COPROPORPHYRINIGEN III OXIDASE"/>
    <property type="match status" value="1"/>
</dbReference>
<organism evidence="4 5">
    <name type="scientific">Rhodococcus artemisiae</name>
    <dbReference type="NCBI Taxonomy" id="714159"/>
    <lineage>
        <taxon>Bacteria</taxon>
        <taxon>Bacillati</taxon>
        <taxon>Actinomycetota</taxon>
        <taxon>Actinomycetes</taxon>
        <taxon>Mycobacteriales</taxon>
        <taxon>Nocardiaceae</taxon>
        <taxon>Rhodococcus</taxon>
    </lineage>
</organism>
<name>A0ABU7L326_9NOCA</name>
<dbReference type="InterPro" id="IPR058240">
    <property type="entry name" value="rSAM_sf"/>
</dbReference>
<dbReference type="RefSeq" id="WP_330131270.1">
    <property type="nucleotide sequence ID" value="NZ_JAUTXY010000001.1"/>
</dbReference>
<proteinExistence type="predicted"/>
<dbReference type="SUPFAM" id="SSF102114">
    <property type="entry name" value="Radical SAM enzymes"/>
    <property type="match status" value="1"/>
</dbReference>
<dbReference type="InterPro" id="IPR006638">
    <property type="entry name" value="Elp3/MiaA/NifB-like_rSAM"/>
</dbReference>
<dbReference type="InterPro" id="IPR034505">
    <property type="entry name" value="Coproporphyrinogen-III_oxidase"/>
</dbReference>
<reference evidence="4 5" key="1">
    <citation type="submission" date="2023-07" db="EMBL/GenBank/DDBJ databases">
        <authorList>
            <person name="Girao M."/>
            <person name="Carvalho M.F."/>
        </authorList>
    </citation>
    <scope>NUCLEOTIDE SEQUENCE [LARGE SCALE GENOMIC DNA]</scope>
    <source>
        <strain evidence="4 5">YIM65754</strain>
    </source>
</reference>
<dbReference type="InterPro" id="IPR007197">
    <property type="entry name" value="rSAM"/>
</dbReference>